<protein>
    <submittedName>
        <fullName evidence="1">Unannotated protein</fullName>
    </submittedName>
</protein>
<gene>
    <name evidence="1" type="ORF">UFOPK3837_00185</name>
</gene>
<evidence type="ECO:0000313" key="1">
    <source>
        <dbReference type="EMBL" id="CAB4946993.1"/>
    </source>
</evidence>
<proteinExistence type="predicted"/>
<accession>A0A6J7JVQ0</accession>
<dbReference type="AlphaFoldDB" id="A0A6J7JVQ0"/>
<organism evidence="1">
    <name type="scientific">freshwater metagenome</name>
    <dbReference type="NCBI Taxonomy" id="449393"/>
    <lineage>
        <taxon>unclassified sequences</taxon>
        <taxon>metagenomes</taxon>
        <taxon>ecological metagenomes</taxon>
    </lineage>
</organism>
<reference evidence="1" key="1">
    <citation type="submission" date="2020-05" db="EMBL/GenBank/DDBJ databases">
        <authorList>
            <person name="Chiriac C."/>
            <person name="Salcher M."/>
            <person name="Ghai R."/>
            <person name="Kavagutti S V."/>
        </authorList>
    </citation>
    <scope>NUCLEOTIDE SEQUENCE</scope>
</reference>
<sequence>MGVALTLAGCSSPTPTPTASSDPTPSVAASLIPTAPPSDVVDVDSTQFAGEFGDYTFKIGDGPAWCTINVNQHSAICEQSEADANYAPIPVPTTCDYSYGYQVQLFSSAPTDGTKVADFLCSGGAYADANSAGTLKSGERVTLDGITCYTVGTAARCENAALNYIVLGPDAWALGG</sequence>
<dbReference type="EMBL" id="CAFBNO010000003">
    <property type="protein sequence ID" value="CAB4946993.1"/>
    <property type="molecule type" value="Genomic_DNA"/>
</dbReference>
<name>A0A6J7JVQ0_9ZZZZ</name>